<organism evidence="3 4">
    <name type="scientific">Enterococcus alishanensis</name>
    <dbReference type="NCBI Taxonomy" id="1303817"/>
    <lineage>
        <taxon>Bacteria</taxon>
        <taxon>Bacillati</taxon>
        <taxon>Bacillota</taxon>
        <taxon>Bacilli</taxon>
        <taxon>Lactobacillales</taxon>
        <taxon>Enterococcaceae</taxon>
        <taxon>Enterococcus</taxon>
    </lineage>
</organism>
<name>A0ABS6TEL9_9ENTE</name>
<evidence type="ECO:0000256" key="2">
    <source>
        <dbReference type="ARBA" id="ARBA00023235"/>
    </source>
</evidence>
<keyword evidence="4" id="KW-1185">Reference proteome</keyword>
<dbReference type="EMBL" id="JAHUZB010000004">
    <property type="protein sequence ID" value="MBV7391312.1"/>
    <property type="molecule type" value="Genomic_DNA"/>
</dbReference>
<dbReference type="Proteomes" id="UP000774130">
    <property type="component" value="Unassembled WGS sequence"/>
</dbReference>
<evidence type="ECO:0000256" key="1">
    <source>
        <dbReference type="ARBA" id="ARBA00008754"/>
    </source>
</evidence>
<dbReference type="RefSeq" id="WP_218326461.1">
    <property type="nucleotide sequence ID" value="NZ_JAHUZB010000004.1"/>
</dbReference>
<protein>
    <submittedName>
        <fullName evidence="3">RpiB/LacA/LacB family sugar-phosphate isomerase</fullName>
    </submittedName>
</protein>
<keyword evidence="2 3" id="KW-0413">Isomerase</keyword>
<dbReference type="Pfam" id="PF02502">
    <property type="entry name" value="LacAB_rpiB"/>
    <property type="match status" value="1"/>
</dbReference>
<accession>A0ABS6TEL9</accession>
<dbReference type="PIRSF" id="PIRSF005384">
    <property type="entry name" value="RpiB_LacA_B"/>
    <property type="match status" value="1"/>
</dbReference>
<dbReference type="NCBIfam" id="NF004051">
    <property type="entry name" value="PRK05571.1"/>
    <property type="match status" value="1"/>
</dbReference>
<comment type="caution">
    <text evidence="3">The sequence shown here is derived from an EMBL/GenBank/DDBJ whole genome shotgun (WGS) entry which is preliminary data.</text>
</comment>
<evidence type="ECO:0000313" key="4">
    <source>
        <dbReference type="Proteomes" id="UP000774130"/>
    </source>
</evidence>
<comment type="similarity">
    <text evidence="1">Belongs to the LacAB/RpiB family.</text>
</comment>
<dbReference type="PANTHER" id="PTHR43732:SF1">
    <property type="entry name" value="RIBOSE 5-PHOSPHATE ISOMERASE"/>
    <property type="match status" value="1"/>
</dbReference>
<reference evidence="3 4" key="1">
    <citation type="submission" date="2021-06" db="EMBL/GenBank/DDBJ databases">
        <title>Enterococcus alishanensis sp. nov., a novel lactic acid bacterium isolated from fresh coffee beans.</title>
        <authorList>
            <person name="Chen Y.-S."/>
        </authorList>
    </citation>
    <scope>NUCLEOTIDE SEQUENCE [LARGE SCALE GENOMIC DNA]</scope>
    <source>
        <strain evidence="3 4">ALS3</strain>
    </source>
</reference>
<dbReference type="GO" id="GO:0016853">
    <property type="term" value="F:isomerase activity"/>
    <property type="evidence" value="ECO:0007669"/>
    <property type="project" value="UniProtKB-KW"/>
</dbReference>
<evidence type="ECO:0000313" key="3">
    <source>
        <dbReference type="EMBL" id="MBV7391312.1"/>
    </source>
</evidence>
<gene>
    <name evidence="3" type="ORF">KUA55_11535</name>
</gene>
<dbReference type="NCBIfam" id="TIGR00689">
    <property type="entry name" value="rpiB_lacA_lacB"/>
    <property type="match status" value="1"/>
</dbReference>
<proteinExistence type="inferred from homology"/>
<dbReference type="InterPro" id="IPR003500">
    <property type="entry name" value="RpiB_LacA_LacB"/>
</dbReference>
<dbReference type="InterPro" id="IPR051812">
    <property type="entry name" value="SPI_LacAB/RpiB"/>
</dbReference>
<sequence>MKIGIGSDSNGIAYRDDLLKFVNELGHEAEVVLLQENEDYPDVAVALGKKILNQEFDRGILICGTGIGMAIAANKVPGIRAANITDAYSAERAELSNHAQIITFGQQVLGFNLVKELVKINLGETFVDGRSTPKIERIMTYEKELKNITVSGIN</sequence>
<dbReference type="PANTHER" id="PTHR43732">
    <property type="entry name" value="RIBOSE 5-PHOSPHATE ISOMERASE-RELATED"/>
    <property type="match status" value="1"/>
</dbReference>